<dbReference type="InterPro" id="IPR005901">
    <property type="entry name" value="GLPGLI"/>
</dbReference>
<feature type="chain" id="PRO_5011775328" evidence="1">
    <location>
        <begin position="19"/>
        <end position="246"/>
    </location>
</feature>
<dbReference type="STRING" id="659014.SAMN04487996_103347"/>
<evidence type="ECO:0000256" key="1">
    <source>
        <dbReference type="SAM" id="SignalP"/>
    </source>
</evidence>
<dbReference type="EMBL" id="FNAN01000003">
    <property type="protein sequence ID" value="SDE10154.1"/>
    <property type="molecule type" value="Genomic_DNA"/>
</dbReference>
<reference evidence="3" key="1">
    <citation type="submission" date="2016-10" db="EMBL/GenBank/DDBJ databases">
        <authorList>
            <person name="Varghese N."/>
            <person name="Submissions S."/>
        </authorList>
    </citation>
    <scope>NUCLEOTIDE SEQUENCE [LARGE SCALE GENOMIC DNA]</scope>
    <source>
        <strain evidence="3">DSM 25329</strain>
    </source>
</reference>
<dbReference type="NCBIfam" id="TIGR01200">
    <property type="entry name" value="GLPGLI"/>
    <property type="match status" value="1"/>
</dbReference>
<proteinExistence type="predicted"/>
<keyword evidence="3" id="KW-1185">Reference proteome</keyword>
<evidence type="ECO:0000313" key="3">
    <source>
        <dbReference type="Proteomes" id="UP000198748"/>
    </source>
</evidence>
<dbReference type="Proteomes" id="UP000198748">
    <property type="component" value="Unassembled WGS sequence"/>
</dbReference>
<accession>A0A1G7A5I2</accession>
<gene>
    <name evidence="2" type="ORF">SAMN04487996_103347</name>
</gene>
<feature type="signal peptide" evidence="1">
    <location>
        <begin position="1"/>
        <end position="18"/>
    </location>
</feature>
<name>A0A1G7A5I2_9BACT</name>
<dbReference type="RefSeq" id="WP_229212600.1">
    <property type="nucleotide sequence ID" value="NZ_FNAN01000003.1"/>
</dbReference>
<evidence type="ECO:0000313" key="2">
    <source>
        <dbReference type="EMBL" id="SDE10154.1"/>
    </source>
</evidence>
<dbReference type="AlphaFoldDB" id="A0A1G7A5I2"/>
<sequence length="246" mass="28693">MKKIWMICLLLSSLPAFAQQEGVVVTYEKEHFWSKIYDRLTFLSEEERTRIKNTVKNWDTGYKEKGQLFATATESKYNDMEPEADGGWRGRTSEFMIYRNLDTERKMEIEEFAGKTLVIDDSLKTPSWKVLNKIKEINGYLCMMAEAEDTVRNAKLTAWFANDLAFNAGPERYFGLPGLIMELNVNDGEVIFTAVKVEKKTLNDEAKLPKKIKGKKITTADYDKMLRTYINDSMKSHRNPYWNIRY</sequence>
<organism evidence="2 3">
    <name type="scientific">Dyadobacter soli</name>
    <dbReference type="NCBI Taxonomy" id="659014"/>
    <lineage>
        <taxon>Bacteria</taxon>
        <taxon>Pseudomonadati</taxon>
        <taxon>Bacteroidota</taxon>
        <taxon>Cytophagia</taxon>
        <taxon>Cytophagales</taxon>
        <taxon>Spirosomataceae</taxon>
        <taxon>Dyadobacter</taxon>
    </lineage>
</organism>
<protein>
    <submittedName>
        <fullName evidence="2">GLPGLI family protein</fullName>
    </submittedName>
</protein>
<dbReference type="Pfam" id="PF09697">
    <property type="entry name" value="Porph_ging"/>
    <property type="match status" value="1"/>
</dbReference>
<keyword evidence="1" id="KW-0732">Signal</keyword>